<dbReference type="Pfam" id="PF00015">
    <property type="entry name" value="MCPsignal"/>
    <property type="match status" value="1"/>
</dbReference>
<dbReference type="Gene3D" id="1.10.287.950">
    <property type="entry name" value="Methyl-accepting chemotaxis protein"/>
    <property type="match status" value="1"/>
</dbReference>
<evidence type="ECO:0000256" key="6">
    <source>
        <dbReference type="SAM" id="Phobius"/>
    </source>
</evidence>
<feature type="domain" description="Methyl-accepting transducer" evidence="7">
    <location>
        <begin position="382"/>
        <end position="611"/>
    </location>
</feature>
<dbReference type="FunFam" id="1.10.287.950:FF:000001">
    <property type="entry name" value="Methyl-accepting chemotaxis sensory transducer"/>
    <property type="match status" value="1"/>
</dbReference>
<feature type="transmembrane region" description="Helical" evidence="6">
    <location>
        <begin position="218"/>
        <end position="241"/>
    </location>
</feature>
<dbReference type="PROSITE" id="PS50111">
    <property type="entry name" value="CHEMOTAXIS_TRANSDUC_2"/>
    <property type="match status" value="1"/>
</dbReference>
<comment type="similarity">
    <text evidence="3">Belongs to the methyl-accepting chemotaxis (MCP) protein family.</text>
</comment>
<gene>
    <name evidence="9" type="ORF">AQ619_03530</name>
</gene>
<evidence type="ECO:0000256" key="4">
    <source>
        <dbReference type="PROSITE-ProRule" id="PRU00284"/>
    </source>
</evidence>
<dbReference type="GO" id="GO:0006935">
    <property type="term" value="P:chemotaxis"/>
    <property type="evidence" value="ECO:0007669"/>
    <property type="project" value="UniProtKB-KW"/>
</dbReference>
<dbReference type="SUPFAM" id="SSF58104">
    <property type="entry name" value="Methyl-accepting chemotaxis protein (MCP) signaling domain"/>
    <property type="match status" value="1"/>
</dbReference>
<dbReference type="SMART" id="SM00283">
    <property type="entry name" value="MA"/>
    <property type="match status" value="1"/>
</dbReference>
<dbReference type="Gene3D" id="6.10.340.10">
    <property type="match status" value="1"/>
</dbReference>
<dbReference type="InterPro" id="IPR051310">
    <property type="entry name" value="MCP_chemotaxis"/>
</dbReference>
<dbReference type="PANTHER" id="PTHR43531">
    <property type="entry name" value="PROTEIN ICFG"/>
    <property type="match status" value="1"/>
</dbReference>
<dbReference type="GO" id="GO:0016020">
    <property type="term" value="C:membrane"/>
    <property type="evidence" value="ECO:0007669"/>
    <property type="project" value="UniProtKB-SubCell"/>
</dbReference>
<feature type="transmembrane region" description="Helical" evidence="6">
    <location>
        <begin position="27"/>
        <end position="48"/>
    </location>
</feature>
<dbReference type="STRING" id="69395.AQ619_03530"/>
<dbReference type="Proteomes" id="UP000056905">
    <property type="component" value="Chromosome"/>
</dbReference>
<keyword evidence="10" id="KW-1185">Reference proteome</keyword>
<dbReference type="InterPro" id="IPR003660">
    <property type="entry name" value="HAMP_dom"/>
</dbReference>
<dbReference type="PANTHER" id="PTHR43531:SF11">
    <property type="entry name" value="METHYL-ACCEPTING CHEMOTAXIS PROTEIN 3"/>
    <property type="match status" value="1"/>
</dbReference>
<protein>
    <recommendedName>
        <fullName evidence="11">Chemotaxis protein</fullName>
    </recommendedName>
</protein>
<dbReference type="Pfam" id="PF00672">
    <property type="entry name" value="HAMP"/>
    <property type="match status" value="1"/>
</dbReference>
<feature type="domain" description="HAMP" evidence="8">
    <location>
        <begin position="331"/>
        <end position="377"/>
    </location>
</feature>
<dbReference type="GO" id="GO:0007165">
    <property type="term" value="P:signal transduction"/>
    <property type="evidence" value="ECO:0007669"/>
    <property type="project" value="UniProtKB-KW"/>
</dbReference>
<keyword evidence="2" id="KW-0145">Chemotaxis</keyword>
<organism evidence="9 10">
    <name type="scientific">Caulobacter henricii</name>
    <dbReference type="NCBI Taxonomy" id="69395"/>
    <lineage>
        <taxon>Bacteria</taxon>
        <taxon>Pseudomonadati</taxon>
        <taxon>Pseudomonadota</taxon>
        <taxon>Alphaproteobacteria</taxon>
        <taxon>Caulobacterales</taxon>
        <taxon>Caulobacteraceae</taxon>
        <taxon>Caulobacter</taxon>
    </lineage>
</organism>
<evidence type="ECO:0000256" key="1">
    <source>
        <dbReference type="ARBA" id="ARBA00004370"/>
    </source>
</evidence>
<evidence type="ECO:0000313" key="10">
    <source>
        <dbReference type="Proteomes" id="UP000056905"/>
    </source>
</evidence>
<dbReference type="AlphaFoldDB" id="A0A0P0NWR4"/>
<dbReference type="EMBL" id="CP013002">
    <property type="protein sequence ID" value="ALL12500.1"/>
    <property type="molecule type" value="Genomic_DNA"/>
</dbReference>
<accession>A0A0P0NWR4</accession>
<comment type="subcellular location">
    <subcellularLocation>
        <location evidence="1">Membrane</location>
    </subcellularLocation>
</comment>
<evidence type="ECO:0000259" key="8">
    <source>
        <dbReference type="PROSITE" id="PS50885"/>
    </source>
</evidence>
<proteinExistence type="inferred from homology"/>
<keyword evidence="6" id="KW-0812">Transmembrane</keyword>
<evidence type="ECO:0000259" key="7">
    <source>
        <dbReference type="PROSITE" id="PS50111"/>
    </source>
</evidence>
<evidence type="ECO:0000313" key="9">
    <source>
        <dbReference type="EMBL" id="ALL12500.1"/>
    </source>
</evidence>
<dbReference type="SMART" id="SM00304">
    <property type="entry name" value="HAMP"/>
    <property type="match status" value="2"/>
</dbReference>
<evidence type="ECO:0000256" key="2">
    <source>
        <dbReference type="ARBA" id="ARBA00022500"/>
    </source>
</evidence>
<keyword evidence="6" id="KW-1133">Transmembrane helix</keyword>
<reference evidence="9 10" key="1">
    <citation type="submission" date="2015-10" db="EMBL/GenBank/DDBJ databases">
        <title>Conservation of the essential genome among Caulobacter and Brevundimonas species.</title>
        <authorList>
            <person name="Scott D."/>
            <person name="Ely B."/>
        </authorList>
    </citation>
    <scope>NUCLEOTIDE SEQUENCE [LARGE SCALE GENOMIC DNA]</scope>
    <source>
        <strain evidence="9 10">CB4</strain>
    </source>
</reference>
<dbReference type="SUPFAM" id="SSF158472">
    <property type="entry name" value="HAMP domain-like"/>
    <property type="match status" value="1"/>
</dbReference>
<sequence>MFLDRSGGYMSGFQATQSISSRKLERFITLLIAGLTLFCIAAAVSGAVSMEAQRSARVAEAVRDEQSNSRMLELAVLSKQIQLEIVQVQQFLTDVSATRGQDGLNDGWAEAQSNSEAFKTDIARAHVLAKELNAPALIAALDEVEAAFPAFYANGKTMAQAYVDTGTAAGNALMGPFDEASSTLAGKMDAAQVAMATIEKDQEARDIVVEKKLRDQQILGIIVTSLMALGGVVMGVVVVILTRARLLRPLSIIGDYMGRLAEGDYEREPPFRKRQDELGAMARSIMVFREAALERRQSRLEQESARNATETERRQAERERTAADAERRAVMDQLAAGLGRLAEGDLASPITQPFPPAYEELRADFNNALSRLTQTMGAIARTGMSMRAGSEEIASAADDLSRRTEQQAASLEETAAALDEIAATVGRATEGAREAASVVAQAKKEAEQSSAVVARTVAAMGQIQQSSAKISQIIGVIDEIAFQTNLLALNAGVEAARAGESGRGFAVVAQEVRALAQRSADAAKEIKTLISESGSQVASGVDLVGQTGETLGRIVSEVIRVHGLVDGIARSSEEQAVGLRQVNTAVNHMDQVTQQNAAMVEQTTAATHSLRTEALDLERQVSGFKFQGQGDAGRRAA</sequence>
<name>A0A0P0NWR4_9CAUL</name>
<feature type="domain" description="HAMP" evidence="8">
    <location>
        <begin position="244"/>
        <end position="297"/>
    </location>
</feature>
<keyword evidence="6" id="KW-0472">Membrane</keyword>
<evidence type="ECO:0000256" key="3">
    <source>
        <dbReference type="ARBA" id="ARBA00029447"/>
    </source>
</evidence>
<dbReference type="KEGG" id="chq:AQ619_03530"/>
<feature type="region of interest" description="Disordered" evidence="5">
    <location>
        <begin position="298"/>
        <end position="326"/>
    </location>
</feature>
<keyword evidence="4" id="KW-0807">Transducer</keyword>
<evidence type="ECO:0000256" key="5">
    <source>
        <dbReference type="SAM" id="MobiDB-lite"/>
    </source>
</evidence>
<dbReference type="CDD" id="cd11386">
    <property type="entry name" value="MCP_signal"/>
    <property type="match status" value="1"/>
</dbReference>
<dbReference type="PROSITE" id="PS50885">
    <property type="entry name" value="HAMP"/>
    <property type="match status" value="2"/>
</dbReference>
<dbReference type="InterPro" id="IPR004089">
    <property type="entry name" value="MCPsignal_dom"/>
</dbReference>
<evidence type="ECO:0008006" key="11">
    <source>
        <dbReference type="Google" id="ProtNLM"/>
    </source>
</evidence>